<proteinExistence type="predicted"/>
<name>A0A5C7HYV9_9ROSI</name>
<dbReference type="AlphaFoldDB" id="A0A5C7HYV9"/>
<dbReference type="Proteomes" id="UP000323000">
    <property type="component" value="Chromosome 5"/>
</dbReference>
<keyword evidence="2" id="KW-1185">Reference proteome</keyword>
<protein>
    <submittedName>
        <fullName evidence="1">Uncharacterized protein</fullName>
    </submittedName>
</protein>
<sequence length="125" mass="14229">MTAAFVNLGVRMPFTAAQLRELERVTLTVFLIRSHISCEDAIIDVAIVGMLADPKENENNWLRGSSTLRKSYYELARNLFAMALYILKFSASEALTGGSWLNYLLKGLWEIQHNLCICWTENLEI</sequence>
<evidence type="ECO:0000313" key="2">
    <source>
        <dbReference type="Proteomes" id="UP000323000"/>
    </source>
</evidence>
<accession>A0A5C7HYV9</accession>
<comment type="caution">
    <text evidence="1">The sequence shown here is derived from an EMBL/GenBank/DDBJ whole genome shotgun (WGS) entry which is preliminary data.</text>
</comment>
<gene>
    <name evidence="1" type="ORF">EZV62_013726</name>
</gene>
<reference evidence="2" key="1">
    <citation type="journal article" date="2019" name="Gigascience">
        <title>De novo genome assembly of the endangered Acer yangbiense, a plant species with extremely small populations endemic to Yunnan Province, China.</title>
        <authorList>
            <person name="Yang J."/>
            <person name="Wariss H.M."/>
            <person name="Tao L."/>
            <person name="Zhang R."/>
            <person name="Yun Q."/>
            <person name="Hollingsworth P."/>
            <person name="Dao Z."/>
            <person name="Luo G."/>
            <person name="Guo H."/>
            <person name="Ma Y."/>
            <person name="Sun W."/>
        </authorList>
    </citation>
    <scope>NUCLEOTIDE SEQUENCE [LARGE SCALE GENOMIC DNA]</scope>
    <source>
        <strain evidence="2">cv. Malutang</strain>
    </source>
</reference>
<dbReference type="EMBL" id="VAHF01000005">
    <property type="protein sequence ID" value="TXG62363.1"/>
    <property type="molecule type" value="Genomic_DNA"/>
</dbReference>
<organism evidence="1 2">
    <name type="scientific">Acer yangbiense</name>
    <dbReference type="NCBI Taxonomy" id="1000413"/>
    <lineage>
        <taxon>Eukaryota</taxon>
        <taxon>Viridiplantae</taxon>
        <taxon>Streptophyta</taxon>
        <taxon>Embryophyta</taxon>
        <taxon>Tracheophyta</taxon>
        <taxon>Spermatophyta</taxon>
        <taxon>Magnoliopsida</taxon>
        <taxon>eudicotyledons</taxon>
        <taxon>Gunneridae</taxon>
        <taxon>Pentapetalae</taxon>
        <taxon>rosids</taxon>
        <taxon>malvids</taxon>
        <taxon>Sapindales</taxon>
        <taxon>Sapindaceae</taxon>
        <taxon>Hippocastanoideae</taxon>
        <taxon>Acereae</taxon>
        <taxon>Acer</taxon>
    </lineage>
</organism>
<evidence type="ECO:0000313" key="1">
    <source>
        <dbReference type="EMBL" id="TXG62363.1"/>
    </source>
</evidence>